<reference evidence="2 3" key="1">
    <citation type="journal article" date="2013" name="PLoS ONE">
        <title>Poles Apart: Arctic and Antarctic Octadecabacter strains Share High Genome Plasticity and a New Type of Xanthorhodopsin.</title>
        <authorList>
            <person name="Vollmers J."/>
            <person name="Voget S."/>
            <person name="Dietrich S."/>
            <person name="Gollnow K."/>
            <person name="Smits M."/>
            <person name="Meyer K."/>
            <person name="Brinkhoff T."/>
            <person name="Simon M."/>
            <person name="Daniel R."/>
        </authorList>
    </citation>
    <scope>NUCLEOTIDE SEQUENCE [LARGE SCALE GENOMIC DNA]</scope>
    <source>
        <strain evidence="2 3">238</strain>
    </source>
</reference>
<dbReference type="RefSeq" id="WP_015496968.1">
    <property type="nucleotide sequence ID" value="NC_020908.1"/>
</dbReference>
<evidence type="ECO:0000313" key="3">
    <source>
        <dbReference type="Proteomes" id="UP000004688"/>
    </source>
</evidence>
<evidence type="ECO:0000256" key="1">
    <source>
        <dbReference type="SAM" id="SignalP"/>
    </source>
</evidence>
<protein>
    <recommendedName>
        <fullName evidence="4">Dihydrodipicolinate reductase</fullName>
    </recommendedName>
</protein>
<sequence>MFRTFALSIALCATLPFSAQAFERISDRAMFVNTVDGRDLRIALYALTLNVRADGTIVGRAAGWGITGLWVWEDGYFCRDMDWSGTEIDYNCQLVEVSGNRIRFTTDQGAGNDAVLRIR</sequence>
<dbReference type="EMBL" id="CP003742">
    <property type="protein sequence ID" value="AGI73994.1"/>
    <property type="molecule type" value="Genomic_DNA"/>
</dbReference>
<feature type="signal peptide" evidence="1">
    <location>
        <begin position="1"/>
        <end position="21"/>
    </location>
</feature>
<dbReference type="STRING" id="391616.OA238_c40720"/>
<dbReference type="eggNOG" id="ENOG5032YS5">
    <property type="taxonomic scope" value="Bacteria"/>
</dbReference>
<dbReference type="OrthoDB" id="7874348at2"/>
<name>M9RN39_9RHOB</name>
<organism evidence="2 3">
    <name type="scientific">Octadecabacter arcticus 238</name>
    <dbReference type="NCBI Taxonomy" id="391616"/>
    <lineage>
        <taxon>Bacteria</taxon>
        <taxon>Pseudomonadati</taxon>
        <taxon>Pseudomonadota</taxon>
        <taxon>Alphaproteobacteria</taxon>
        <taxon>Rhodobacterales</taxon>
        <taxon>Roseobacteraceae</taxon>
        <taxon>Octadecabacter</taxon>
    </lineage>
</organism>
<keyword evidence="1" id="KW-0732">Signal</keyword>
<evidence type="ECO:0000313" key="2">
    <source>
        <dbReference type="EMBL" id="AGI73994.1"/>
    </source>
</evidence>
<dbReference type="HOGENOM" id="CLU_2083101_0_0_5"/>
<gene>
    <name evidence="2" type="ORF">OA238_c40720</name>
</gene>
<dbReference type="AlphaFoldDB" id="M9RN39"/>
<keyword evidence="3" id="KW-1185">Reference proteome</keyword>
<dbReference type="Proteomes" id="UP000004688">
    <property type="component" value="Chromosome"/>
</dbReference>
<feature type="chain" id="PRO_5004102250" description="Dihydrodipicolinate reductase" evidence="1">
    <location>
        <begin position="22"/>
        <end position="119"/>
    </location>
</feature>
<dbReference type="KEGG" id="oar:OA238_c40720"/>
<proteinExistence type="predicted"/>
<accession>M9RN39</accession>
<evidence type="ECO:0008006" key="4">
    <source>
        <dbReference type="Google" id="ProtNLM"/>
    </source>
</evidence>